<dbReference type="RefSeq" id="WP_064805550.1">
    <property type="nucleotide sequence ID" value="NZ_CP016022.1"/>
</dbReference>
<keyword evidence="2" id="KW-1185">Reference proteome</keyword>
<organism evidence="1 2">
    <name type="scientific">Ralstonia insidiosa</name>
    <dbReference type="NCBI Taxonomy" id="190721"/>
    <lineage>
        <taxon>Bacteria</taxon>
        <taxon>Pseudomonadati</taxon>
        <taxon>Pseudomonadota</taxon>
        <taxon>Betaproteobacteria</taxon>
        <taxon>Burkholderiales</taxon>
        <taxon>Burkholderiaceae</taxon>
        <taxon>Ralstonia</taxon>
    </lineage>
</organism>
<sequence length="126" mass="14463">MTDKPPMTKRAIAGVMFSVLCTIAFAQSHDEPRNIKQLADWYRGSLEEQRRFQDYVLATYESLRVRHKICPPKRAEEKERSAAVMAVEMAIDGDDFDEAAPAFKALNRLFEFWFPCSSATSPLMIR</sequence>
<reference evidence="2" key="1">
    <citation type="submission" date="2016-06" db="EMBL/GenBank/DDBJ databases">
        <authorList>
            <person name="Xu Y."/>
            <person name="Nagy A."/>
            <person name="Yan X."/>
            <person name="Kim S.W."/>
            <person name="Haley B."/>
            <person name="Liu N.T."/>
            <person name="Nou X."/>
        </authorList>
    </citation>
    <scope>NUCLEOTIDE SEQUENCE [LARGE SCALE GENOMIC DNA]</scope>
    <source>
        <strain evidence="2">ATCC 49129</strain>
    </source>
</reference>
<gene>
    <name evidence="1" type="ORF">A9Y76_16515</name>
</gene>
<dbReference type="AlphaFoldDB" id="A0A192A0I3"/>
<name>A0A192A0I3_9RALS</name>
<evidence type="ECO:0000313" key="1">
    <source>
        <dbReference type="EMBL" id="ANJ73955.1"/>
    </source>
</evidence>
<dbReference type="GeneID" id="61527627"/>
<dbReference type="Proteomes" id="UP000078572">
    <property type="component" value="Chromosome 1"/>
</dbReference>
<proteinExistence type="predicted"/>
<accession>A0A192A0I3</accession>
<evidence type="ECO:0000313" key="2">
    <source>
        <dbReference type="Proteomes" id="UP000078572"/>
    </source>
</evidence>
<protein>
    <submittedName>
        <fullName evidence="1">Uncharacterized protein</fullName>
    </submittedName>
</protein>
<dbReference type="EMBL" id="CP016022">
    <property type="protein sequence ID" value="ANJ73955.1"/>
    <property type="molecule type" value="Genomic_DNA"/>
</dbReference>